<feature type="signal peptide" evidence="2">
    <location>
        <begin position="1"/>
        <end position="24"/>
    </location>
</feature>
<evidence type="ECO:0000313" key="4">
    <source>
        <dbReference type="Proteomes" id="UP000449846"/>
    </source>
</evidence>
<accession>A0A844HJ70</accession>
<proteinExistence type="predicted"/>
<reference evidence="3 4" key="1">
    <citation type="submission" date="2019-11" db="EMBL/GenBank/DDBJ databases">
        <authorList>
            <person name="Dong K."/>
        </authorList>
    </citation>
    <scope>NUCLEOTIDE SEQUENCE [LARGE SCALE GENOMIC DNA]</scope>
    <source>
        <strain evidence="3 4">NBRC 112902</strain>
    </source>
</reference>
<feature type="chain" id="PRO_5032753189" description="PepSY domain-containing protein" evidence="2">
    <location>
        <begin position="25"/>
        <end position="274"/>
    </location>
</feature>
<sequence length="274" mass="29256">MSRYFTSSVAATALMALLAVPALAQDNAPAQAPAEHAAAEGKAPVELPQVLRDLGLTDVTAKGTRHGQRVSGKLPDGSWLNAMLDDGGELRGLRAGKNASLPATLIERLVPQAVRSQQVYGELGQIDAIFLGDKSVMLSGEDAQKNEVRAAFAEDGTLLRFGRGDDRGPKGHGKDHGRDHGKDRGDRDDRDGKHRDKDHGDREARGPRDDGPRGDMPAPAPDQIRANLTEAGYTEIGQILQQGPITIAQATNPEGEPVLVELGPKGRVVRELNR</sequence>
<protein>
    <recommendedName>
        <fullName evidence="5">PepSY domain-containing protein</fullName>
    </recommendedName>
</protein>
<evidence type="ECO:0000256" key="1">
    <source>
        <dbReference type="SAM" id="MobiDB-lite"/>
    </source>
</evidence>
<evidence type="ECO:0008006" key="5">
    <source>
        <dbReference type="Google" id="ProtNLM"/>
    </source>
</evidence>
<evidence type="ECO:0000313" key="3">
    <source>
        <dbReference type="EMBL" id="MTH59980.1"/>
    </source>
</evidence>
<feature type="compositionally biased region" description="Basic and acidic residues" evidence="1">
    <location>
        <begin position="162"/>
        <end position="213"/>
    </location>
</feature>
<dbReference type="AlphaFoldDB" id="A0A844HJ70"/>
<keyword evidence="4" id="KW-1185">Reference proteome</keyword>
<comment type="caution">
    <text evidence="3">The sequence shown here is derived from an EMBL/GenBank/DDBJ whole genome shotgun (WGS) entry which is preliminary data.</text>
</comment>
<feature type="region of interest" description="Disordered" evidence="1">
    <location>
        <begin position="159"/>
        <end position="223"/>
    </location>
</feature>
<gene>
    <name evidence="3" type="ORF">GL300_12245</name>
</gene>
<evidence type="ECO:0000256" key="2">
    <source>
        <dbReference type="SAM" id="SignalP"/>
    </source>
</evidence>
<dbReference type="Proteomes" id="UP000449846">
    <property type="component" value="Unassembled WGS sequence"/>
</dbReference>
<dbReference type="OrthoDB" id="7844692at2"/>
<dbReference type="RefSeq" id="WP_155039916.1">
    <property type="nucleotide sequence ID" value="NZ_WMIG01000005.1"/>
</dbReference>
<organism evidence="3 4">
    <name type="scientific">Paracoccus litorisediminis</name>
    <dbReference type="NCBI Taxonomy" id="2006130"/>
    <lineage>
        <taxon>Bacteria</taxon>
        <taxon>Pseudomonadati</taxon>
        <taxon>Pseudomonadota</taxon>
        <taxon>Alphaproteobacteria</taxon>
        <taxon>Rhodobacterales</taxon>
        <taxon>Paracoccaceae</taxon>
        <taxon>Paracoccus</taxon>
    </lineage>
</organism>
<name>A0A844HJ70_9RHOB</name>
<dbReference type="EMBL" id="WMIG01000005">
    <property type="protein sequence ID" value="MTH59980.1"/>
    <property type="molecule type" value="Genomic_DNA"/>
</dbReference>
<keyword evidence="2" id="KW-0732">Signal</keyword>